<geneLocation type="chloroplast" evidence="6"/>
<dbReference type="GO" id="GO:0006412">
    <property type="term" value="P:translation"/>
    <property type="evidence" value="ECO:0007669"/>
    <property type="project" value="UniProtKB-UniRule"/>
</dbReference>
<dbReference type="GO" id="GO:0009507">
    <property type="term" value="C:chloroplast"/>
    <property type="evidence" value="ECO:0007669"/>
    <property type="project" value="UniProtKB-SubCell"/>
</dbReference>
<dbReference type="GO" id="GO:0003735">
    <property type="term" value="F:structural constituent of ribosome"/>
    <property type="evidence" value="ECO:0007669"/>
    <property type="project" value="InterPro"/>
</dbReference>
<keyword evidence="6" id="KW-0150">Chloroplast</keyword>
<dbReference type="InterPro" id="IPR011332">
    <property type="entry name" value="Ribosomal_zn-bd"/>
</dbReference>
<dbReference type="AlphaFoldDB" id="A0A0G3VQY6"/>
<feature type="region of interest" description="Disordered" evidence="5">
    <location>
        <begin position="1"/>
        <end position="20"/>
    </location>
</feature>
<evidence type="ECO:0000256" key="3">
    <source>
        <dbReference type="ARBA" id="ARBA00023274"/>
    </source>
</evidence>
<keyword evidence="6" id="KW-0934">Plastid</keyword>
<sequence length="54" mass="6199">MAVPKKKMSKSRRNSRKSNWKKKVLKKVLFALSLGKSFEANTNVNFSFGDKLPQ</sequence>
<name>A0A0G3VQY6_EUGGR</name>
<accession>A0A0G3VQY6</accession>
<comment type="subcellular location">
    <subcellularLocation>
        <location evidence="4">Plastid</location>
        <location evidence="4">Chloroplast</location>
    </subcellularLocation>
</comment>
<proteinExistence type="inferred from homology"/>
<dbReference type="HAMAP" id="MF_00340">
    <property type="entry name" value="Ribosomal_bL32"/>
    <property type="match status" value="1"/>
</dbReference>
<dbReference type="EMBL" id="KP686076">
    <property type="protein sequence ID" value="AKL82390.1"/>
    <property type="molecule type" value="Genomic_DNA"/>
</dbReference>
<dbReference type="NCBIfam" id="TIGR01031">
    <property type="entry name" value="rpmF_bact"/>
    <property type="match status" value="1"/>
</dbReference>
<organism evidence="6">
    <name type="scientific">Euglena gracilis var. bacillaris</name>
    <dbReference type="NCBI Taxonomy" id="158060"/>
    <lineage>
        <taxon>Eukaryota</taxon>
        <taxon>Discoba</taxon>
        <taxon>Euglenozoa</taxon>
        <taxon>Euglenida</taxon>
        <taxon>Spirocuta</taxon>
        <taxon>Euglenophyceae</taxon>
        <taxon>Euglenales</taxon>
        <taxon>Euglenaceae</taxon>
        <taxon>Euglena</taxon>
    </lineage>
</organism>
<evidence type="ECO:0000256" key="1">
    <source>
        <dbReference type="ARBA" id="ARBA00008560"/>
    </source>
</evidence>
<evidence type="ECO:0000256" key="2">
    <source>
        <dbReference type="ARBA" id="ARBA00022980"/>
    </source>
</evidence>
<evidence type="ECO:0000256" key="5">
    <source>
        <dbReference type="SAM" id="MobiDB-lite"/>
    </source>
</evidence>
<evidence type="ECO:0000313" key="6">
    <source>
        <dbReference type="EMBL" id="AKL82390.1"/>
    </source>
</evidence>
<protein>
    <recommendedName>
        <fullName evidence="4">Large ribosomal subunit protein bL32c</fullName>
    </recommendedName>
</protein>
<dbReference type="SMR" id="A0A0G3VQY6"/>
<dbReference type="Pfam" id="PF01783">
    <property type="entry name" value="Ribosomal_L32p"/>
    <property type="match status" value="1"/>
</dbReference>
<dbReference type="SUPFAM" id="SSF57829">
    <property type="entry name" value="Zn-binding ribosomal proteins"/>
    <property type="match status" value="1"/>
</dbReference>
<keyword evidence="2 4" id="KW-0689">Ribosomal protein</keyword>
<dbReference type="InterPro" id="IPR002677">
    <property type="entry name" value="Ribosomal_bL32"/>
</dbReference>
<dbReference type="GO" id="GO:0015934">
    <property type="term" value="C:large ribosomal subunit"/>
    <property type="evidence" value="ECO:0007669"/>
    <property type="project" value="InterPro"/>
</dbReference>
<reference evidence="6" key="1">
    <citation type="journal article" date="2015" name="J. Eukaryot. Microbiol.">
        <title>Chloroplast Genome Evolution in the Euglenaceae.</title>
        <authorList>
            <person name="Bennett M.S."/>
            <person name="Triemer R.E."/>
        </authorList>
    </citation>
    <scope>NUCLEOTIDE SEQUENCE</scope>
    <source>
        <strain evidence="6">SAG 1224-5/15</strain>
    </source>
</reference>
<keyword evidence="3 4" id="KW-0687">Ribonucleoprotein</keyword>
<evidence type="ECO:0000256" key="4">
    <source>
        <dbReference type="HAMAP-Rule" id="MF_00340"/>
    </source>
</evidence>
<comment type="similarity">
    <text evidence="1 4">Belongs to the bacterial ribosomal protein bL32 family.</text>
</comment>
<gene>
    <name evidence="4 6" type="primary">rpl32</name>
</gene>